<reference evidence="1" key="1">
    <citation type="journal article" date="2020" name="New Phytol.">
        <title>Comparative genomics reveals dynamic genome evolution in host specialist ectomycorrhizal fungi.</title>
        <authorList>
            <person name="Lofgren L.A."/>
            <person name="Nguyen N.H."/>
            <person name="Vilgalys R."/>
            <person name="Ruytinx J."/>
            <person name="Liao H.L."/>
            <person name="Branco S."/>
            <person name="Kuo A."/>
            <person name="LaButti K."/>
            <person name="Lipzen A."/>
            <person name="Andreopoulos W."/>
            <person name="Pangilinan J."/>
            <person name="Riley R."/>
            <person name="Hundley H."/>
            <person name="Na H."/>
            <person name="Barry K."/>
            <person name="Grigoriev I.V."/>
            <person name="Stajich J.E."/>
            <person name="Kennedy P.G."/>
        </authorList>
    </citation>
    <scope>NUCLEOTIDE SEQUENCE</scope>
    <source>
        <strain evidence="1">DOB743</strain>
    </source>
</reference>
<accession>A0A9P7D0M9</accession>
<sequence length="326" mass="37194">MSVVMLPRCRLLLSKSIKSESWLEASQVHFRRLRSNDSCQGPRNSNYSQQTFPGNQCGGFKYGGRSNPQHVMKQKKGHILDGFSVRDASDTLLIMEKQVHKWADLPHVHRHLESFGVPRTDVQPILSIFARGQLRAPSQSNRAEKYHVERFILTAKELNQGLRLDQILTQLFYSWASDPEQQEVLLKSVSQNTLAKSNASSSKPCTNSTVPSNTLYQFPKLSKLLGVRDTTACMVNLDASSRLSMHMISQCFTLRFRANQILSCLQASLLPWLGPRVFFKYFLSMLRTKHYWRWLHMSPTFGLLAVPSFPPRLRNNLSSSKPTPKT</sequence>
<organism evidence="1 2">
    <name type="scientific">Suillus placidus</name>
    <dbReference type="NCBI Taxonomy" id="48579"/>
    <lineage>
        <taxon>Eukaryota</taxon>
        <taxon>Fungi</taxon>
        <taxon>Dikarya</taxon>
        <taxon>Basidiomycota</taxon>
        <taxon>Agaricomycotina</taxon>
        <taxon>Agaricomycetes</taxon>
        <taxon>Agaricomycetidae</taxon>
        <taxon>Boletales</taxon>
        <taxon>Suillineae</taxon>
        <taxon>Suillaceae</taxon>
        <taxon>Suillus</taxon>
    </lineage>
</organism>
<proteinExistence type="predicted"/>
<keyword evidence="2" id="KW-1185">Reference proteome</keyword>
<evidence type="ECO:0000313" key="1">
    <source>
        <dbReference type="EMBL" id="KAG1774783.1"/>
    </source>
</evidence>
<protein>
    <submittedName>
        <fullName evidence="1">Uncharacterized protein</fullName>
    </submittedName>
</protein>
<comment type="caution">
    <text evidence="1">The sequence shown here is derived from an EMBL/GenBank/DDBJ whole genome shotgun (WGS) entry which is preliminary data.</text>
</comment>
<dbReference type="EMBL" id="JABBWD010000038">
    <property type="protein sequence ID" value="KAG1774783.1"/>
    <property type="molecule type" value="Genomic_DNA"/>
</dbReference>
<gene>
    <name evidence="1" type="ORF">EV702DRAFT_469221</name>
</gene>
<dbReference type="OrthoDB" id="6692397at2759"/>
<dbReference type="Proteomes" id="UP000714275">
    <property type="component" value="Unassembled WGS sequence"/>
</dbReference>
<evidence type="ECO:0000313" key="2">
    <source>
        <dbReference type="Proteomes" id="UP000714275"/>
    </source>
</evidence>
<name>A0A9P7D0M9_9AGAM</name>
<dbReference type="AlphaFoldDB" id="A0A9P7D0M9"/>